<accession>A0A8R1XTJ1</accession>
<dbReference type="OMA" id="ICEPAPT"/>
<reference evidence="1" key="2">
    <citation type="submission" date="2022-06" db="UniProtKB">
        <authorList>
            <consortium name="EnsemblMetazoa"/>
        </authorList>
    </citation>
    <scope>IDENTIFICATION</scope>
</reference>
<dbReference type="EMBL" id="CMVM020000092">
    <property type="status" value="NOT_ANNOTATED_CDS"/>
    <property type="molecule type" value="Genomic_DNA"/>
</dbReference>
<evidence type="ECO:0000313" key="2">
    <source>
        <dbReference type="Proteomes" id="UP000024404"/>
    </source>
</evidence>
<proteinExistence type="predicted"/>
<evidence type="ECO:0000313" key="1">
    <source>
        <dbReference type="EnsemblMetazoa" id="OVOC3370.1"/>
    </source>
</evidence>
<dbReference type="Proteomes" id="UP000024404">
    <property type="component" value="Unassembled WGS sequence"/>
</dbReference>
<sequence length="269" mass="31516">MNFNTEPNLESLMNIALYDSLPPELVIEIDKYLSFEDSLHFQECSNYVKSVLRFNWYRYDKIQISDDPLDCYIMSSKKCESKRNFSETSLNAVFLTCDKIVEVIMIVKDGLLHRCNPDLHDLLKLSDTSLYPTNGYFEYLFSRIPRQVVVQLQTVSLHIDITRYNNLREFAIMSAVEDLINSIDRLAELHFETFIEISFRPTPAIQPGGYPHRNLMMSEMVLCLRNTLEYHRKTDFIINGAEGYAGITIEEGKTKYSFRFFYKNPLFLE</sequence>
<dbReference type="EnsemblMetazoa" id="OVOC3370.1">
    <property type="protein sequence ID" value="OVOC3370.1"/>
    <property type="gene ID" value="WBGene00240179"/>
</dbReference>
<organism evidence="1 2">
    <name type="scientific">Onchocerca volvulus</name>
    <dbReference type="NCBI Taxonomy" id="6282"/>
    <lineage>
        <taxon>Eukaryota</taxon>
        <taxon>Metazoa</taxon>
        <taxon>Ecdysozoa</taxon>
        <taxon>Nematoda</taxon>
        <taxon>Chromadorea</taxon>
        <taxon>Rhabditida</taxon>
        <taxon>Spirurina</taxon>
        <taxon>Spiruromorpha</taxon>
        <taxon>Filarioidea</taxon>
        <taxon>Onchocercidae</taxon>
        <taxon>Onchocerca</taxon>
    </lineage>
</organism>
<protein>
    <recommendedName>
        <fullName evidence="3">F-box domain-containing protein</fullName>
    </recommendedName>
</protein>
<evidence type="ECO:0008006" key="3">
    <source>
        <dbReference type="Google" id="ProtNLM"/>
    </source>
</evidence>
<reference evidence="2" key="1">
    <citation type="submission" date="2013-10" db="EMBL/GenBank/DDBJ databases">
        <title>Genome sequencing of Onchocerca volvulus.</title>
        <authorList>
            <person name="Cotton J."/>
            <person name="Tsai J."/>
            <person name="Stanley E."/>
            <person name="Tracey A."/>
            <person name="Holroyd N."/>
            <person name="Lustigman S."/>
            <person name="Berriman M."/>
        </authorList>
    </citation>
    <scope>NUCLEOTIDE SEQUENCE</scope>
</reference>
<name>A0A8R1XTJ1_ONCVO</name>
<dbReference type="AlphaFoldDB" id="A0A8R1XTJ1"/>
<keyword evidence="2" id="KW-1185">Reference proteome</keyword>